<sequence length="151" mass="16728">MKLKNTLCALFVLLLLSVTLDPQPAYAQQARQIMLAGYNHEPPVSTPGTGLVIVSFKQDTLRVKGDFSDLTSPYRGAYVMIGEKEESGNMLFRLNVEPSEDRTGGEIKARDNAFFLNDAQKPLLKKGELYINITTSNHTSGELRGQIPPMK</sequence>
<accession>A0A1M5HWC3</accession>
<keyword evidence="1" id="KW-0732">Signal</keyword>
<organism evidence="3 4">
    <name type="scientific">Fodinibius roseus</name>
    <dbReference type="NCBI Taxonomy" id="1194090"/>
    <lineage>
        <taxon>Bacteria</taxon>
        <taxon>Pseudomonadati</taxon>
        <taxon>Balneolota</taxon>
        <taxon>Balneolia</taxon>
        <taxon>Balneolales</taxon>
        <taxon>Balneolaceae</taxon>
        <taxon>Fodinibius</taxon>
    </lineage>
</organism>
<dbReference type="AlphaFoldDB" id="A0A1M5HWC3"/>
<proteinExistence type="predicted"/>
<name>A0A1M5HWC3_9BACT</name>
<evidence type="ECO:0000313" key="3">
    <source>
        <dbReference type="EMBL" id="SHG20245.1"/>
    </source>
</evidence>
<dbReference type="RefSeq" id="WP_073067128.1">
    <property type="nucleotide sequence ID" value="NZ_FQUS01000021.1"/>
</dbReference>
<gene>
    <name evidence="3" type="ORF">SAMN05443144_12143</name>
</gene>
<evidence type="ECO:0000259" key="2">
    <source>
        <dbReference type="PROSITE" id="PS50933"/>
    </source>
</evidence>
<dbReference type="OrthoDB" id="1524813at2"/>
<protein>
    <submittedName>
        <fullName evidence="3">CHRD domain-containing protein</fullName>
    </submittedName>
</protein>
<evidence type="ECO:0000313" key="4">
    <source>
        <dbReference type="Proteomes" id="UP000184041"/>
    </source>
</evidence>
<reference evidence="3 4" key="1">
    <citation type="submission" date="2016-11" db="EMBL/GenBank/DDBJ databases">
        <authorList>
            <person name="Jaros S."/>
            <person name="Januszkiewicz K."/>
            <person name="Wedrychowicz H."/>
        </authorList>
    </citation>
    <scope>NUCLEOTIDE SEQUENCE [LARGE SCALE GENOMIC DNA]</scope>
    <source>
        <strain evidence="3 4">DSM 21986</strain>
    </source>
</reference>
<dbReference type="InterPro" id="IPR010895">
    <property type="entry name" value="CHRD"/>
</dbReference>
<dbReference type="EMBL" id="FQUS01000021">
    <property type="protein sequence ID" value="SHG20245.1"/>
    <property type="molecule type" value="Genomic_DNA"/>
</dbReference>
<dbReference type="SMART" id="SM00754">
    <property type="entry name" value="CHRD"/>
    <property type="match status" value="1"/>
</dbReference>
<dbReference type="PROSITE" id="PS50933">
    <property type="entry name" value="CHRD"/>
    <property type="match status" value="1"/>
</dbReference>
<feature type="domain" description="CHRD" evidence="2">
    <location>
        <begin position="27"/>
        <end position="151"/>
    </location>
</feature>
<evidence type="ECO:0000256" key="1">
    <source>
        <dbReference type="SAM" id="SignalP"/>
    </source>
</evidence>
<feature type="signal peptide" evidence="1">
    <location>
        <begin position="1"/>
        <end position="27"/>
    </location>
</feature>
<dbReference type="Pfam" id="PF07452">
    <property type="entry name" value="CHRD"/>
    <property type="match status" value="1"/>
</dbReference>
<feature type="chain" id="PRO_5012793364" evidence="1">
    <location>
        <begin position="28"/>
        <end position="151"/>
    </location>
</feature>
<keyword evidence="4" id="KW-1185">Reference proteome</keyword>
<dbReference type="Proteomes" id="UP000184041">
    <property type="component" value="Unassembled WGS sequence"/>
</dbReference>